<accession>A0A0E2HIY7</accession>
<proteinExistence type="predicted"/>
<dbReference type="Pfam" id="PF09709">
    <property type="entry name" value="Cas_Csd1"/>
    <property type="match status" value="1"/>
</dbReference>
<dbReference type="Proteomes" id="UP000013085">
    <property type="component" value="Unassembled WGS sequence"/>
</dbReference>
<evidence type="ECO:0000313" key="1">
    <source>
        <dbReference type="EMBL" id="ENZ10233.1"/>
    </source>
</evidence>
<dbReference type="EMBL" id="AGYR01000047">
    <property type="protein sequence ID" value="ENZ10233.1"/>
    <property type="molecule type" value="Genomic_DNA"/>
</dbReference>
<dbReference type="AlphaFoldDB" id="A0A0E2HIY7"/>
<protein>
    <submittedName>
        <fullName evidence="1">CRISPR-associated protein cas8c/csd1, subtype I-c/dvulg</fullName>
    </submittedName>
</protein>
<sequence>MSWFKILADTYDNVSDIVGIPDEKGNILLPLNHTTKSNSDVGIIIDCDGRFRGADPSKLTILIPCTEDSESRSGKANFPHPLHDQIEYLSTDETKREKYLLQLSRWSDLHPKVEAVHRYLLKNTLIEDLQGCNIKIYDKMFVRFSVEMPGDLIPNLWEDKTVSEAWQRYVKQEQSGVKALCYVTGQLLPVAEKHPKNINPLSANAKLISCNDEANFTYRGRFDKSKPANVISIEASGKAHAMLKYLIATQAYQCDSQAIAAWAVDSGAAQPGIFEDSLGIYANAIKTERDILIEAQSELDLDYAKKLSTAIRGYGNSENLKNDNRHIAVIAVDAATTGRMAVTFYKEFQENEYIERIINWHETCRWYFHSKGKTYISAPGADKIIAAVHGEPKGEGYSKIKKQSRERILSFILNGEKFSKAWLNAAVNRVSNPFSYDKTDGGWDFYKWETVVNTTCAIAKKHYSDAEEEFKLELERKRTDRDYLYGRMLAIADRIEGHARYLQDKKSDIEKRPTNAVRYMSAFATKPFRTWEVIYRQLNPYIQRLNGAEWYQRELDEIMSLFTEGQYENDKPLNGKYLMGYSLQRRALMNRENNGEEAENVE</sequence>
<reference evidence="1 2" key="1">
    <citation type="submission" date="2013-01" db="EMBL/GenBank/DDBJ databases">
        <title>The Genome Sequence of Clostridium clostridioforme 90A8.</title>
        <authorList>
            <consortium name="The Broad Institute Genome Sequencing Platform"/>
            <person name="Earl A."/>
            <person name="Ward D."/>
            <person name="Feldgarden M."/>
            <person name="Gevers D."/>
            <person name="Courvalin P."/>
            <person name="Lambert T."/>
            <person name="Walker B."/>
            <person name="Young S.K."/>
            <person name="Zeng Q."/>
            <person name="Gargeya S."/>
            <person name="Fitzgerald M."/>
            <person name="Haas B."/>
            <person name="Abouelleil A."/>
            <person name="Alvarado L."/>
            <person name="Arachchi H.M."/>
            <person name="Berlin A.M."/>
            <person name="Chapman S.B."/>
            <person name="Dewar J."/>
            <person name="Goldberg J."/>
            <person name="Griggs A."/>
            <person name="Gujja S."/>
            <person name="Hansen M."/>
            <person name="Howarth C."/>
            <person name="Imamovic A."/>
            <person name="Larimer J."/>
            <person name="McCowan C."/>
            <person name="Murphy C."/>
            <person name="Neiman D."/>
            <person name="Pearson M."/>
            <person name="Priest M."/>
            <person name="Roberts A."/>
            <person name="Saif S."/>
            <person name="Shea T."/>
            <person name="Sisk P."/>
            <person name="Sykes S."/>
            <person name="Wortman J."/>
            <person name="Nusbaum C."/>
            <person name="Birren B."/>
        </authorList>
    </citation>
    <scope>NUCLEOTIDE SEQUENCE [LARGE SCALE GENOMIC DNA]</scope>
    <source>
        <strain evidence="1 2">90A8</strain>
    </source>
</reference>
<dbReference type="HOGENOM" id="CLU_016417_0_0_9"/>
<organism evidence="1 2">
    <name type="scientific">[Clostridium] clostridioforme 90A8</name>
    <dbReference type="NCBI Taxonomy" id="999408"/>
    <lineage>
        <taxon>Bacteria</taxon>
        <taxon>Bacillati</taxon>
        <taxon>Bacillota</taxon>
        <taxon>Clostridia</taxon>
        <taxon>Lachnospirales</taxon>
        <taxon>Lachnospiraceae</taxon>
        <taxon>Enterocloster</taxon>
    </lineage>
</organism>
<dbReference type="NCBIfam" id="TIGR01863">
    <property type="entry name" value="cas_Csd1"/>
    <property type="match status" value="1"/>
</dbReference>
<name>A0A0E2HIY7_9FIRM</name>
<dbReference type="PATRIC" id="fig|999408.3.peg.4515"/>
<dbReference type="InterPro" id="IPR010144">
    <property type="entry name" value="CRISPR-assoc_prot_Csd1-typ"/>
</dbReference>
<dbReference type="RefSeq" id="WP_002594035.1">
    <property type="nucleotide sequence ID" value="NZ_KB850983.1"/>
</dbReference>
<gene>
    <name evidence="1" type="ORF">HMPREF1090_04212</name>
</gene>
<evidence type="ECO:0000313" key="2">
    <source>
        <dbReference type="Proteomes" id="UP000013085"/>
    </source>
</evidence>
<comment type="caution">
    <text evidence="1">The sequence shown here is derived from an EMBL/GenBank/DDBJ whole genome shotgun (WGS) entry which is preliminary data.</text>
</comment>